<keyword evidence="9 13" id="KW-1133">Transmembrane helix</keyword>
<evidence type="ECO:0000256" key="4">
    <source>
        <dbReference type="ARBA" id="ARBA00008661"/>
    </source>
</evidence>
<dbReference type="FunFam" id="3.90.550.50:FF:000027">
    <property type="entry name" value="Hexosyltransferase"/>
    <property type="match status" value="1"/>
</dbReference>
<dbReference type="AlphaFoldDB" id="A0AAV0KE72"/>
<keyword evidence="12 13" id="KW-0464">Manganese</keyword>
<comment type="similarity">
    <text evidence="4 13">Belongs to the glycosyltransferase 31 family.</text>
</comment>
<feature type="transmembrane region" description="Helical" evidence="13">
    <location>
        <begin position="7"/>
        <end position="28"/>
    </location>
</feature>
<evidence type="ECO:0000256" key="5">
    <source>
        <dbReference type="ARBA" id="ARBA00022676"/>
    </source>
</evidence>
<sequence>MRRRRQILAAAVLPLLIVALFFIVYVFFNIRVRSFLLSSSASLNDSIERNLIQTKLRLLIGIFTRPDSYDRRHFLRLIYGIQSSPLADIDVKFILCNLTKHEQKVFVGLEILRFNDIIILNCSENMNNGKTYTYFSSLPRLLQQQSSHYYDYVMKADDDVYLRLKPLAMSLDSLPRHDLYYGFVIPCSSMNPFVEYMSGMGYLLSWDLVEWIASSRIPANDTVGPEDKLVGKWLNIGGKAKNRVSNKTAMYDYPGTNGRCSHELIPETIAVHRLKSWDQWFHVLEFFNVTAELELSNLYHLE</sequence>
<dbReference type="Proteomes" id="UP001154282">
    <property type="component" value="Unassembled WGS sequence"/>
</dbReference>
<evidence type="ECO:0000256" key="7">
    <source>
        <dbReference type="ARBA" id="ARBA00022692"/>
    </source>
</evidence>
<comment type="cofactor">
    <cofactor evidence="1 13">
        <name>Mn(2+)</name>
        <dbReference type="ChEBI" id="CHEBI:29035"/>
    </cofactor>
</comment>
<dbReference type="Gene3D" id="3.90.550.50">
    <property type="match status" value="1"/>
</dbReference>
<dbReference type="GO" id="GO:0000139">
    <property type="term" value="C:Golgi membrane"/>
    <property type="evidence" value="ECO:0007669"/>
    <property type="project" value="UniProtKB-SubCell"/>
</dbReference>
<protein>
    <recommendedName>
        <fullName evidence="13">Hexosyltransferase</fullName>
        <ecNumber evidence="13">2.4.1.-</ecNumber>
    </recommendedName>
</protein>
<evidence type="ECO:0000313" key="14">
    <source>
        <dbReference type="EMBL" id="CAI0419099.1"/>
    </source>
</evidence>
<evidence type="ECO:0000313" key="15">
    <source>
        <dbReference type="Proteomes" id="UP001154282"/>
    </source>
</evidence>
<reference evidence="14" key="1">
    <citation type="submission" date="2022-08" db="EMBL/GenBank/DDBJ databases">
        <authorList>
            <person name="Gutierrez-Valencia J."/>
        </authorList>
    </citation>
    <scope>NUCLEOTIDE SEQUENCE</scope>
</reference>
<evidence type="ECO:0000256" key="8">
    <source>
        <dbReference type="ARBA" id="ARBA00022968"/>
    </source>
</evidence>
<evidence type="ECO:0000256" key="12">
    <source>
        <dbReference type="ARBA" id="ARBA00023211"/>
    </source>
</evidence>
<dbReference type="EMBL" id="CAMGYJ010000005">
    <property type="protein sequence ID" value="CAI0419099.1"/>
    <property type="molecule type" value="Genomic_DNA"/>
</dbReference>
<keyword evidence="11 13" id="KW-0472">Membrane</keyword>
<evidence type="ECO:0000256" key="1">
    <source>
        <dbReference type="ARBA" id="ARBA00001936"/>
    </source>
</evidence>
<keyword evidence="8 13" id="KW-0735">Signal-anchor</keyword>
<dbReference type="EC" id="2.4.1.-" evidence="13"/>
<dbReference type="GO" id="GO:0016758">
    <property type="term" value="F:hexosyltransferase activity"/>
    <property type="evidence" value="ECO:0007669"/>
    <property type="project" value="InterPro"/>
</dbReference>
<dbReference type="InterPro" id="IPR002659">
    <property type="entry name" value="Glyco_trans_31"/>
</dbReference>
<evidence type="ECO:0000256" key="10">
    <source>
        <dbReference type="ARBA" id="ARBA00023034"/>
    </source>
</evidence>
<keyword evidence="15" id="KW-1185">Reference proteome</keyword>
<keyword evidence="5 13" id="KW-0328">Glycosyltransferase</keyword>
<dbReference type="PANTHER" id="PTHR11214:SF322">
    <property type="entry name" value="HEXOSYLTRANSFERASE"/>
    <property type="match status" value="1"/>
</dbReference>
<keyword evidence="10 13" id="KW-0333">Golgi apparatus</keyword>
<proteinExistence type="inferred from homology"/>
<comment type="pathway">
    <text evidence="3">Protein modification; protein glycosylation.</text>
</comment>
<gene>
    <name evidence="14" type="ORF">LITE_LOCUS17869</name>
</gene>
<evidence type="ECO:0000256" key="3">
    <source>
        <dbReference type="ARBA" id="ARBA00004922"/>
    </source>
</evidence>
<evidence type="ECO:0000256" key="9">
    <source>
        <dbReference type="ARBA" id="ARBA00022989"/>
    </source>
</evidence>
<evidence type="ECO:0000256" key="2">
    <source>
        <dbReference type="ARBA" id="ARBA00004323"/>
    </source>
</evidence>
<name>A0AAV0KE72_9ROSI</name>
<keyword evidence="7 13" id="KW-0812">Transmembrane</keyword>
<evidence type="ECO:0000256" key="11">
    <source>
        <dbReference type="ARBA" id="ARBA00023136"/>
    </source>
</evidence>
<comment type="caution">
    <text evidence="14">The sequence shown here is derived from an EMBL/GenBank/DDBJ whole genome shotgun (WGS) entry which is preliminary data.</text>
</comment>
<keyword evidence="6" id="KW-0808">Transferase</keyword>
<accession>A0AAV0KE72</accession>
<dbReference type="PANTHER" id="PTHR11214">
    <property type="entry name" value="BETA-1,3-N-ACETYLGLUCOSAMINYLTRANSFERASE"/>
    <property type="match status" value="1"/>
</dbReference>
<comment type="subcellular location">
    <subcellularLocation>
        <location evidence="2 13">Golgi apparatus membrane</location>
        <topology evidence="2 13">Single-pass type II membrane protein</topology>
    </subcellularLocation>
</comment>
<dbReference type="Pfam" id="PF01762">
    <property type="entry name" value="Galactosyl_T"/>
    <property type="match status" value="1"/>
</dbReference>
<evidence type="ECO:0000256" key="13">
    <source>
        <dbReference type="RuleBase" id="RU363063"/>
    </source>
</evidence>
<evidence type="ECO:0000256" key="6">
    <source>
        <dbReference type="ARBA" id="ARBA00022679"/>
    </source>
</evidence>
<organism evidence="14 15">
    <name type="scientific">Linum tenue</name>
    <dbReference type="NCBI Taxonomy" id="586396"/>
    <lineage>
        <taxon>Eukaryota</taxon>
        <taxon>Viridiplantae</taxon>
        <taxon>Streptophyta</taxon>
        <taxon>Embryophyta</taxon>
        <taxon>Tracheophyta</taxon>
        <taxon>Spermatophyta</taxon>
        <taxon>Magnoliopsida</taxon>
        <taxon>eudicotyledons</taxon>
        <taxon>Gunneridae</taxon>
        <taxon>Pentapetalae</taxon>
        <taxon>rosids</taxon>
        <taxon>fabids</taxon>
        <taxon>Malpighiales</taxon>
        <taxon>Linaceae</taxon>
        <taxon>Linum</taxon>
    </lineage>
</organism>